<gene>
    <name evidence="1" type="ORF">RBWH47_00886</name>
</gene>
<comment type="caution">
    <text evidence="1">The sequence shown here is derived from an EMBL/GenBank/DDBJ whole genome shotgun (WGS) entry which is preliminary data.</text>
</comment>
<dbReference type="EMBL" id="AFAR01000113">
    <property type="protein sequence ID" value="EGF28077.1"/>
    <property type="molecule type" value="Genomic_DNA"/>
</dbReference>
<protein>
    <submittedName>
        <fullName evidence="1">Uncharacterized protein</fullName>
    </submittedName>
</protein>
<sequence length="120" mass="13850">MAKCDEGYRCEVCGEDVMSIVDSDLYLRYVIGHLDPEKLHVSPERHIRCNPILAQCIRDDRVPPVAVEGPFALSELDTDHSNEMIDLVTRGYQRLWEINSEDGDRDVTEYPLPEVRARYQ</sequence>
<evidence type="ECO:0000313" key="2">
    <source>
        <dbReference type="Proteomes" id="UP000006222"/>
    </source>
</evidence>
<evidence type="ECO:0000313" key="1">
    <source>
        <dbReference type="EMBL" id="EGF28077.1"/>
    </source>
</evidence>
<dbReference type="PATRIC" id="fig|991778.3.peg.2018"/>
<name>F2AQD3_RHOBT</name>
<reference evidence="1 2" key="1">
    <citation type="journal article" date="2013" name="Mar. Genomics">
        <title>Expression of sulfatases in Rhodopirellula baltica and the diversity of sulfatases in the genus Rhodopirellula.</title>
        <authorList>
            <person name="Wegner C.E."/>
            <person name="Richter-Heitmann T."/>
            <person name="Klindworth A."/>
            <person name="Klockow C."/>
            <person name="Richter M."/>
            <person name="Achstetter T."/>
            <person name="Glockner F.O."/>
            <person name="Harder J."/>
        </authorList>
    </citation>
    <scope>NUCLEOTIDE SEQUENCE [LARGE SCALE GENOMIC DNA]</scope>
    <source>
        <strain evidence="1 2">WH47</strain>
    </source>
</reference>
<organism evidence="1 2">
    <name type="scientific">Rhodopirellula baltica WH47</name>
    <dbReference type="NCBI Taxonomy" id="991778"/>
    <lineage>
        <taxon>Bacteria</taxon>
        <taxon>Pseudomonadati</taxon>
        <taxon>Planctomycetota</taxon>
        <taxon>Planctomycetia</taxon>
        <taxon>Pirellulales</taxon>
        <taxon>Pirellulaceae</taxon>
        <taxon>Rhodopirellula</taxon>
    </lineage>
</organism>
<dbReference type="RefSeq" id="WP_007325844.1">
    <property type="nucleotide sequence ID" value="NZ_AFAR01000113.1"/>
</dbReference>
<dbReference type="AlphaFoldDB" id="F2AQD3"/>
<dbReference type="Proteomes" id="UP000006222">
    <property type="component" value="Unassembled WGS sequence"/>
</dbReference>
<accession>F2AQD3</accession>
<proteinExistence type="predicted"/>